<dbReference type="Pfam" id="PF03099">
    <property type="entry name" value="BPL_LplA_LipB"/>
    <property type="match status" value="1"/>
</dbReference>
<accession>M3IFE7</accession>
<protein>
    <recommendedName>
        <fullName evidence="1">BPL/LPL catalytic domain-containing protein</fullName>
    </recommendedName>
</protein>
<evidence type="ECO:0000313" key="2">
    <source>
        <dbReference type="EMBL" id="EMG20013.1"/>
    </source>
</evidence>
<dbReference type="EMBL" id="AFMD02000455">
    <property type="protein sequence ID" value="EMG20013.1"/>
    <property type="molecule type" value="Genomic_DNA"/>
</dbReference>
<dbReference type="Proteomes" id="UP000011778">
    <property type="component" value="Unassembled WGS sequence"/>
</dbReference>
<dbReference type="InterPro" id="IPR045864">
    <property type="entry name" value="aa-tRNA-synth_II/BPL/LPL"/>
</dbReference>
<feature type="non-terminal residue" evidence="2">
    <location>
        <position position="77"/>
    </location>
</feature>
<dbReference type="PANTHER" id="PTHR12835:SF5">
    <property type="entry name" value="BIOTIN--PROTEIN LIGASE"/>
    <property type="match status" value="1"/>
</dbReference>
<organism evidence="2 3">
    <name type="scientific">Leptospira interrogans serovar Copenhageni str. LT2050</name>
    <dbReference type="NCBI Taxonomy" id="1001598"/>
    <lineage>
        <taxon>Bacteria</taxon>
        <taxon>Pseudomonadati</taxon>
        <taxon>Spirochaetota</taxon>
        <taxon>Spirochaetia</taxon>
        <taxon>Leptospirales</taxon>
        <taxon>Leptospiraceae</taxon>
        <taxon>Leptospira</taxon>
    </lineage>
</organism>
<comment type="caution">
    <text evidence="2">The sequence shown here is derived from an EMBL/GenBank/DDBJ whole genome shotgun (WGS) entry which is preliminary data.</text>
</comment>
<feature type="domain" description="BPL/LPL catalytic" evidence="1">
    <location>
        <begin position="16"/>
        <end position="53"/>
    </location>
</feature>
<dbReference type="AlphaFoldDB" id="M3IFE7"/>
<dbReference type="InterPro" id="IPR004143">
    <property type="entry name" value="BPL_LPL_catalytic"/>
</dbReference>
<dbReference type="GO" id="GO:0005737">
    <property type="term" value="C:cytoplasm"/>
    <property type="evidence" value="ECO:0007669"/>
    <property type="project" value="TreeGrafter"/>
</dbReference>
<evidence type="ECO:0000259" key="1">
    <source>
        <dbReference type="Pfam" id="PF03099"/>
    </source>
</evidence>
<dbReference type="SUPFAM" id="SSF55681">
    <property type="entry name" value="Class II aaRS and biotin synthetases"/>
    <property type="match status" value="1"/>
</dbReference>
<dbReference type="PANTHER" id="PTHR12835">
    <property type="entry name" value="BIOTIN PROTEIN LIGASE"/>
    <property type="match status" value="1"/>
</dbReference>
<dbReference type="Gene3D" id="3.30.930.10">
    <property type="entry name" value="Bira Bifunctional Protein, Domain 2"/>
    <property type="match status" value="1"/>
</dbReference>
<evidence type="ECO:0000313" key="3">
    <source>
        <dbReference type="Proteomes" id="UP000011778"/>
    </source>
</evidence>
<reference evidence="2 3" key="1">
    <citation type="submission" date="2013-02" db="EMBL/GenBank/DDBJ databases">
        <authorList>
            <person name="Harkins D.M."/>
            <person name="Durkin A.S."/>
            <person name="Brinkac L.M."/>
            <person name="Haft D.H."/>
            <person name="Selengut J.D."/>
            <person name="Sanka R."/>
            <person name="DePew J."/>
            <person name="Purushe J."/>
            <person name="Tulsiani S.M."/>
            <person name="Graham G.C."/>
            <person name="Burns M.-A."/>
            <person name="Dohnt M.F."/>
            <person name="Smythe L.D."/>
            <person name="McKay D.B."/>
            <person name="Craig S.B."/>
            <person name="Vinetz J.M."/>
            <person name="Sutton G.G."/>
            <person name="Nierman W.C."/>
            <person name="Fouts D.E."/>
        </authorList>
    </citation>
    <scope>NUCLEOTIDE SEQUENCE [LARGE SCALE GENOMIC DNA]</scope>
    <source>
        <strain evidence="2 3">LT2050</strain>
    </source>
</reference>
<gene>
    <name evidence="2" type="ORF">LEP1GSC150_0147</name>
</gene>
<name>M3IFE7_LEPIT</name>
<proteinExistence type="predicted"/>
<sequence length="77" mass="8467">MQNVLLQPEKGIFLDSVTSTNTVIKGKEFPHGTWIVAEEQTAGRGRKDRTWEVFGEESLIFSGKIGLENFDAGPGLS</sequence>
<dbReference type="GO" id="GO:0004077">
    <property type="term" value="F:biotin--[biotin carboxyl-carrier protein] ligase activity"/>
    <property type="evidence" value="ECO:0007669"/>
    <property type="project" value="TreeGrafter"/>
</dbReference>